<dbReference type="InterPro" id="IPR023408">
    <property type="entry name" value="MscS_beta-dom_sf"/>
</dbReference>
<evidence type="ECO:0000256" key="2">
    <source>
        <dbReference type="ARBA" id="ARBA00008017"/>
    </source>
</evidence>
<evidence type="ECO:0000256" key="6">
    <source>
        <dbReference type="ARBA" id="ARBA00023136"/>
    </source>
</evidence>
<dbReference type="Pfam" id="PF21088">
    <property type="entry name" value="MS_channel_1st"/>
    <property type="match status" value="1"/>
</dbReference>
<dbReference type="InterPro" id="IPR010920">
    <property type="entry name" value="LSM_dom_sf"/>
</dbReference>
<organism evidence="12 13">
    <name type="scientific">Rhodonellum ikkaensis</name>
    <dbReference type="NCBI Taxonomy" id="336829"/>
    <lineage>
        <taxon>Bacteria</taxon>
        <taxon>Pseudomonadati</taxon>
        <taxon>Bacteroidota</taxon>
        <taxon>Cytophagia</taxon>
        <taxon>Cytophagales</taxon>
        <taxon>Cytophagaceae</taxon>
        <taxon>Rhodonellum</taxon>
    </lineage>
</organism>
<evidence type="ECO:0000313" key="13">
    <source>
        <dbReference type="Proteomes" id="UP000199663"/>
    </source>
</evidence>
<keyword evidence="4 8" id="KW-0812">Transmembrane</keyword>
<evidence type="ECO:0000259" key="9">
    <source>
        <dbReference type="Pfam" id="PF00924"/>
    </source>
</evidence>
<protein>
    <submittedName>
        <fullName evidence="12">Small conductance mechanosensitive channel</fullName>
    </submittedName>
</protein>
<evidence type="ECO:0000256" key="4">
    <source>
        <dbReference type="ARBA" id="ARBA00022692"/>
    </source>
</evidence>
<comment type="similarity">
    <text evidence="2">Belongs to the MscS (TC 1.A.23) family.</text>
</comment>
<keyword evidence="5 8" id="KW-1133">Transmembrane helix</keyword>
<dbReference type="InterPro" id="IPR011014">
    <property type="entry name" value="MscS_channel_TM-2"/>
</dbReference>
<feature type="transmembrane region" description="Helical" evidence="8">
    <location>
        <begin position="25"/>
        <end position="43"/>
    </location>
</feature>
<evidence type="ECO:0000313" key="12">
    <source>
        <dbReference type="EMBL" id="SDY64057.1"/>
    </source>
</evidence>
<dbReference type="SUPFAM" id="SSF82689">
    <property type="entry name" value="Mechanosensitive channel protein MscS (YggB), C-terminal domain"/>
    <property type="match status" value="1"/>
</dbReference>
<dbReference type="InterPro" id="IPR006685">
    <property type="entry name" value="MscS_channel_2nd"/>
</dbReference>
<dbReference type="InterPro" id="IPR049278">
    <property type="entry name" value="MS_channel_C"/>
</dbReference>
<evidence type="ECO:0000256" key="3">
    <source>
        <dbReference type="ARBA" id="ARBA00022475"/>
    </source>
</evidence>
<dbReference type="Proteomes" id="UP000199663">
    <property type="component" value="Unassembled WGS sequence"/>
</dbReference>
<dbReference type="RefSeq" id="WP_019596451.1">
    <property type="nucleotide sequence ID" value="NZ_FNQC01000002.1"/>
</dbReference>
<sequence>MKLDLTTLEIIQQRAVDLAFQLGPALFKALILFFIGRYVIRLLTNLLNKVFLKYDIDASLTSFLKSLVTAILYVLLVISVATTLGMEMTSFVAMLGAAGLAIGLALQGSLANFAGGVLILIFKPFKVGETIEAQGTIGSVESIDILYTKVRNFDNKVVTIPNGALANNSMTNYSQKPTRRVDMSVGVAYGTDLKKTRKVILDTLKKDERILEDPAPVVYFTNFGDSSLDLTIRCWVDAANLWPVFWDNMEEIKEALETNEIEVPFPQRDVHHYYPEGKPGEKPEGDLREKPEEKPGQEAEKKDTLPE</sequence>
<feature type="domain" description="Mechanosensitive ion channel MscS C-terminal" evidence="10">
    <location>
        <begin position="181"/>
        <end position="262"/>
    </location>
</feature>
<name>A0A1H3LHP8_9BACT</name>
<evidence type="ECO:0000256" key="1">
    <source>
        <dbReference type="ARBA" id="ARBA00004651"/>
    </source>
</evidence>
<dbReference type="Pfam" id="PF05552">
    <property type="entry name" value="MS_channel_1st_1"/>
    <property type="match status" value="1"/>
</dbReference>
<evidence type="ECO:0000259" key="11">
    <source>
        <dbReference type="Pfam" id="PF21088"/>
    </source>
</evidence>
<dbReference type="SUPFAM" id="SSF82861">
    <property type="entry name" value="Mechanosensitive channel protein MscS (YggB), transmembrane region"/>
    <property type="match status" value="1"/>
</dbReference>
<feature type="domain" description="Mechanosensitive ion channel MscS" evidence="9">
    <location>
        <begin position="109"/>
        <end position="174"/>
    </location>
</feature>
<evidence type="ECO:0000256" key="8">
    <source>
        <dbReference type="SAM" id="Phobius"/>
    </source>
</evidence>
<dbReference type="EMBL" id="FNQC01000002">
    <property type="protein sequence ID" value="SDY64057.1"/>
    <property type="molecule type" value="Genomic_DNA"/>
</dbReference>
<evidence type="ECO:0000256" key="7">
    <source>
        <dbReference type="SAM" id="MobiDB-lite"/>
    </source>
</evidence>
<feature type="region of interest" description="Disordered" evidence="7">
    <location>
        <begin position="267"/>
        <end position="307"/>
    </location>
</feature>
<dbReference type="InterPro" id="IPR045275">
    <property type="entry name" value="MscS_archaea/bacteria_type"/>
</dbReference>
<feature type="domain" description="Mechanosensitive ion channel transmembrane helices 2/3" evidence="11">
    <location>
        <begin position="67"/>
        <end position="107"/>
    </location>
</feature>
<keyword evidence="13" id="KW-1185">Reference proteome</keyword>
<keyword evidence="6 8" id="KW-0472">Membrane</keyword>
<feature type="transmembrane region" description="Helical" evidence="8">
    <location>
        <begin position="91"/>
        <end position="122"/>
    </location>
</feature>
<dbReference type="Pfam" id="PF00924">
    <property type="entry name" value="MS_channel_2nd"/>
    <property type="match status" value="1"/>
</dbReference>
<proteinExistence type="inferred from homology"/>
<dbReference type="InterPro" id="IPR006686">
    <property type="entry name" value="MscS_channel_CS"/>
</dbReference>
<dbReference type="PANTHER" id="PTHR30221">
    <property type="entry name" value="SMALL-CONDUCTANCE MECHANOSENSITIVE CHANNEL"/>
    <property type="match status" value="1"/>
</dbReference>
<reference evidence="12 13" key="1">
    <citation type="submission" date="2016-10" db="EMBL/GenBank/DDBJ databases">
        <authorList>
            <person name="Varghese N."/>
            <person name="Submissions S."/>
        </authorList>
    </citation>
    <scope>NUCLEOTIDE SEQUENCE [LARGE SCALE GENOMIC DNA]</scope>
    <source>
        <strain evidence="12 13">DSM 17997</strain>
    </source>
</reference>
<dbReference type="InterPro" id="IPR049142">
    <property type="entry name" value="MS_channel_1st"/>
</dbReference>
<evidence type="ECO:0000256" key="5">
    <source>
        <dbReference type="ARBA" id="ARBA00022989"/>
    </source>
</evidence>
<comment type="caution">
    <text evidence="12">The sequence shown here is derived from an EMBL/GenBank/DDBJ whole genome shotgun (WGS) entry which is preliminary data.</text>
</comment>
<dbReference type="Gene3D" id="3.30.70.100">
    <property type="match status" value="1"/>
</dbReference>
<dbReference type="SUPFAM" id="SSF50182">
    <property type="entry name" value="Sm-like ribonucleoproteins"/>
    <property type="match status" value="1"/>
</dbReference>
<dbReference type="InterPro" id="IPR011066">
    <property type="entry name" value="MscS_channel_C_sf"/>
</dbReference>
<comment type="subcellular location">
    <subcellularLocation>
        <location evidence="1">Cell membrane</location>
        <topology evidence="1">Multi-pass membrane protein</topology>
    </subcellularLocation>
</comment>
<dbReference type="PROSITE" id="PS01246">
    <property type="entry name" value="UPF0003"/>
    <property type="match status" value="1"/>
</dbReference>
<gene>
    <name evidence="12" type="ORF">SAMN05444412_10273</name>
</gene>
<accession>A0A1H3LHP8</accession>
<dbReference type="PANTHER" id="PTHR30221:SF1">
    <property type="entry name" value="SMALL-CONDUCTANCE MECHANOSENSITIVE CHANNEL"/>
    <property type="match status" value="1"/>
</dbReference>
<dbReference type="Pfam" id="PF21082">
    <property type="entry name" value="MS_channel_3rd"/>
    <property type="match status" value="1"/>
</dbReference>
<keyword evidence="3" id="KW-1003">Cell membrane</keyword>
<evidence type="ECO:0000259" key="10">
    <source>
        <dbReference type="Pfam" id="PF21082"/>
    </source>
</evidence>
<feature type="compositionally biased region" description="Basic and acidic residues" evidence="7">
    <location>
        <begin position="268"/>
        <end position="307"/>
    </location>
</feature>
<feature type="transmembrane region" description="Helical" evidence="8">
    <location>
        <begin position="63"/>
        <end position="85"/>
    </location>
</feature>
<dbReference type="Gene3D" id="2.30.30.60">
    <property type="match status" value="1"/>
</dbReference>
<dbReference type="Gene3D" id="1.10.287.1260">
    <property type="match status" value="1"/>
</dbReference>
<dbReference type="InterPro" id="IPR008910">
    <property type="entry name" value="MSC_TM_helix"/>
</dbReference>